<dbReference type="AlphaFoldDB" id="A0A1H8EFQ9"/>
<dbReference type="GO" id="GO:0015385">
    <property type="term" value="F:sodium:proton antiporter activity"/>
    <property type="evidence" value="ECO:0007669"/>
    <property type="project" value="TreeGrafter"/>
</dbReference>
<dbReference type="PANTHER" id="PTHR34703">
    <property type="entry name" value="ANTIPORTER SUBUNIT MNHG2-RELATED"/>
    <property type="match status" value="1"/>
</dbReference>
<keyword evidence="3" id="KW-1185">Reference proteome</keyword>
<dbReference type="Proteomes" id="UP000199585">
    <property type="component" value="Unassembled WGS sequence"/>
</dbReference>
<protein>
    <submittedName>
        <fullName evidence="2">Multisubunit potassium/proton antiporter, PhaG subunit</fullName>
    </submittedName>
</protein>
<dbReference type="OrthoDB" id="4427992at2"/>
<feature type="transmembrane region" description="Helical" evidence="1">
    <location>
        <begin position="43"/>
        <end position="61"/>
    </location>
</feature>
<dbReference type="RefSeq" id="WP_089902309.1">
    <property type="nucleotide sequence ID" value="NZ_FOCI01000010.1"/>
</dbReference>
<organism evidence="2 3">
    <name type="scientific">Loktanella fryxellensis</name>
    <dbReference type="NCBI Taxonomy" id="245187"/>
    <lineage>
        <taxon>Bacteria</taxon>
        <taxon>Pseudomonadati</taxon>
        <taxon>Pseudomonadota</taxon>
        <taxon>Alphaproteobacteria</taxon>
        <taxon>Rhodobacterales</taxon>
        <taxon>Roseobacteraceae</taxon>
        <taxon>Loktanella</taxon>
    </lineage>
</organism>
<dbReference type="PANTHER" id="PTHR34703:SF1">
    <property type="entry name" value="ANTIPORTER SUBUNIT MNHG2-RELATED"/>
    <property type="match status" value="1"/>
</dbReference>
<proteinExistence type="predicted"/>
<feature type="transmembrane region" description="Helical" evidence="1">
    <location>
        <begin position="6"/>
        <end position="31"/>
    </location>
</feature>
<dbReference type="EMBL" id="FOCI01000010">
    <property type="protein sequence ID" value="SEN17588.1"/>
    <property type="molecule type" value="Genomic_DNA"/>
</dbReference>
<evidence type="ECO:0000313" key="3">
    <source>
        <dbReference type="Proteomes" id="UP000199585"/>
    </source>
</evidence>
<dbReference type="Pfam" id="PF03334">
    <property type="entry name" value="PhaG_MnhG_YufB"/>
    <property type="match status" value="1"/>
</dbReference>
<accession>A0A1H8EFQ9</accession>
<reference evidence="2 3" key="1">
    <citation type="submission" date="2016-10" db="EMBL/GenBank/DDBJ databases">
        <authorList>
            <person name="de Groot N.N."/>
        </authorList>
    </citation>
    <scope>NUCLEOTIDE SEQUENCE [LARGE SCALE GENOMIC DNA]</scope>
    <source>
        <strain evidence="2 3">DSM 16213</strain>
    </source>
</reference>
<dbReference type="STRING" id="245187.SAMN04488003_11083"/>
<evidence type="ECO:0000313" key="2">
    <source>
        <dbReference type="EMBL" id="SEN17588.1"/>
    </source>
</evidence>
<sequence>MTWAPLIVDILTTVLLLTGATLMLAGSFGLLKLSNPMSRIHAPTLASTLGIGCLLLASILYNLGQGTPSLREVLVMAFLLVTTPISGHFIGRVHLHRYRADAKFDPPPSDIVWATRAENDDAPSSID</sequence>
<gene>
    <name evidence="2" type="ORF">SAMN04488003_11083</name>
</gene>
<keyword evidence="1" id="KW-0472">Membrane</keyword>
<dbReference type="InterPro" id="IPR005133">
    <property type="entry name" value="PhaG_MnhG_YufB"/>
</dbReference>
<feature type="transmembrane region" description="Helical" evidence="1">
    <location>
        <begin position="73"/>
        <end position="91"/>
    </location>
</feature>
<evidence type="ECO:0000256" key="1">
    <source>
        <dbReference type="SAM" id="Phobius"/>
    </source>
</evidence>
<keyword evidence="1" id="KW-1133">Transmembrane helix</keyword>
<name>A0A1H8EFQ9_9RHOB</name>
<keyword evidence="1" id="KW-0812">Transmembrane</keyword>